<evidence type="ECO:0000256" key="12">
    <source>
        <dbReference type="ARBA" id="ARBA00047913"/>
    </source>
</evidence>
<dbReference type="InterPro" id="IPR029058">
    <property type="entry name" value="AB_hydrolase_fold"/>
</dbReference>
<dbReference type="Pfam" id="PF02934">
    <property type="entry name" value="GatB_N"/>
    <property type="match status" value="1"/>
</dbReference>
<evidence type="ECO:0000256" key="6">
    <source>
        <dbReference type="ARBA" id="ARBA00022741"/>
    </source>
</evidence>
<reference evidence="16" key="1">
    <citation type="journal article" date="2023" name="Mol. Phylogenet. Evol.">
        <title>Genome-scale phylogeny and comparative genomics of the fungal order Sordariales.</title>
        <authorList>
            <person name="Hensen N."/>
            <person name="Bonometti L."/>
            <person name="Westerberg I."/>
            <person name="Brannstrom I.O."/>
            <person name="Guillou S."/>
            <person name="Cros-Aarteil S."/>
            <person name="Calhoun S."/>
            <person name="Haridas S."/>
            <person name="Kuo A."/>
            <person name="Mondo S."/>
            <person name="Pangilinan J."/>
            <person name="Riley R."/>
            <person name="LaButti K."/>
            <person name="Andreopoulos B."/>
            <person name="Lipzen A."/>
            <person name="Chen C."/>
            <person name="Yan M."/>
            <person name="Daum C."/>
            <person name="Ng V."/>
            <person name="Clum A."/>
            <person name="Steindorff A."/>
            <person name="Ohm R.A."/>
            <person name="Martin F."/>
            <person name="Silar P."/>
            <person name="Natvig D.O."/>
            <person name="Lalanne C."/>
            <person name="Gautier V."/>
            <person name="Ament-Velasquez S.L."/>
            <person name="Kruys A."/>
            <person name="Hutchinson M.I."/>
            <person name="Powell A.J."/>
            <person name="Barry K."/>
            <person name="Miller A.N."/>
            <person name="Grigoriev I.V."/>
            <person name="Debuchy R."/>
            <person name="Gladieux P."/>
            <person name="Hiltunen Thoren M."/>
            <person name="Johannesson H."/>
        </authorList>
    </citation>
    <scope>NUCLEOTIDE SEQUENCE</scope>
    <source>
        <strain evidence="16">FGSC 1904</strain>
    </source>
</reference>
<feature type="domain" description="Asn/Gln amidotransferase" evidence="15">
    <location>
        <begin position="962"/>
        <end position="1134"/>
    </location>
</feature>
<evidence type="ECO:0000256" key="3">
    <source>
        <dbReference type="ARBA" id="ARBA00022598"/>
    </source>
</evidence>
<comment type="similarity">
    <text evidence="1 13">Belongs to the tannase family.</text>
</comment>
<dbReference type="GO" id="GO:0046872">
    <property type="term" value="F:metal ion binding"/>
    <property type="evidence" value="ECO:0007669"/>
    <property type="project" value="UniProtKB-KW"/>
</dbReference>
<comment type="catalytic activity">
    <reaction evidence="12">
        <text>L-glutamyl-tRNA(Gln) + L-glutamine + ATP + H2O = L-glutaminyl-tRNA(Gln) + L-glutamate + ADP + phosphate + H(+)</text>
        <dbReference type="Rhea" id="RHEA:17521"/>
        <dbReference type="Rhea" id="RHEA-COMP:9681"/>
        <dbReference type="Rhea" id="RHEA-COMP:9684"/>
        <dbReference type="ChEBI" id="CHEBI:15377"/>
        <dbReference type="ChEBI" id="CHEBI:15378"/>
        <dbReference type="ChEBI" id="CHEBI:29985"/>
        <dbReference type="ChEBI" id="CHEBI:30616"/>
        <dbReference type="ChEBI" id="CHEBI:43474"/>
        <dbReference type="ChEBI" id="CHEBI:58359"/>
        <dbReference type="ChEBI" id="CHEBI:78520"/>
        <dbReference type="ChEBI" id="CHEBI:78521"/>
        <dbReference type="ChEBI" id="CHEBI:456216"/>
    </reaction>
</comment>
<evidence type="ECO:0000256" key="9">
    <source>
        <dbReference type="ARBA" id="ARBA00022840"/>
    </source>
</evidence>
<dbReference type="SUPFAM" id="SSF53474">
    <property type="entry name" value="alpha/beta-Hydrolases"/>
    <property type="match status" value="1"/>
</dbReference>
<keyword evidence="11" id="KW-1015">Disulfide bond</keyword>
<evidence type="ECO:0000256" key="7">
    <source>
        <dbReference type="ARBA" id="ARBA00022801"/>
    </source>
</evidence>
<feature type="signal peptide" evidence="13">
    <location>
        <begin position="1"/>
        <end position="25"/>
    </location>
</feature>
<evidence type="ECO:0000256" key="5">
    <source>
        <dbReference type="ARBA" id="ARBA00022729"/>
    </source>
</evidence>
<keyword evidence="2" id="KW-0719">Serine esterase</keyword>
<dbReference type="AlphaFoldDB" id="A0AAE0NVP7"/>
<evidence type="ECO:0000256" key="1">
    <source>
        <dbReference type="ARBA" id="ARBA00006249"/>
    </source>
</evidence>
<dbReference type="PANTHER" id="PTHR33938">
    <property type="entry name" value="FERULOYL ESTERASE B-RELATED"/>
    <property type="match status" value="1"/>
</dbReference>
<keyword evidence="17" id="KW-1185">Reference proteome</keyword>
<evidence type="ECO:0000259" key="15">
    <source>
        <dbReference type="SMART" id="SM00845"/>
    </source>
</evidence>
<proteinExistence type="inferred from homology"/>
<dbReference type="EMBL" id="JAUTDP010000015">
    <property type="protein sequence ID" value="KAK3388475.1"/>
    <property type="molecule type" value="Genomic_DNA"/>
</dbReference>
<feature type="chain" id="PRO_5041769194" description="Carboxylic ester hydrolase" evidence="13">
    <location>
        <begin position="26"/>
        <end position="1142"/>
    </location>
</feature>
<keyword evidence="7 13" id="KW-0378">Hydrolase</keyword>
<dbReference type="Pfam" id="PF07519">
    <property type="entry name" value="Tannase"/>
    <property type="match status" value="1"/>
</dbReference>
<keyword evidence="4" id="KW-0479">Metal-binding</keyword>
<dbReference type="SUPFAM" id="SSF89095">
    <property type="entry name" value="GatB/YqeY motif"/>
    <property type="match status" value="1"/>
</dbReference>
<keyword evidence="9" id="KW-0067">ATP-binding</keyword>
<evidence type="ECO:0000256" key="2">
    <source>
        <dbReference type="ARBA" id="ARBA00022487"/>
    </source>
</evidence>
<evidence type="ECO:0000256" key="10">
    <source>
        <dbReference type="ARBA" id="ARBA00022917"/>
    </source>
</evidence>
<feature type="region of interest" description="Disordered" evidence="14">
    <location>
        <begin position="621"/>
        <end position="642"/>
    </location>
</feature>
<dbReference type="PANTHER" id="PTHR33938:SF2">
    <property type="entry name" value="CARBOXYLIC ESTER HYDROLASE"/>
    <property type="match status" value="1"/>
</dbReference>
<dbReference type="InterPro" id="IPR011118">
    <property type="entry name" value="Tannase/feruloyl_esterase"/>
</dbReference>
<gene>
    <name evidence="16" type="ORF">B0T20DRAFT_457128</name>
</gene>
<reference evidence="16" key="2">
    <citation type="submission" date="2023-07" db="EMBL/GenBank/DDBJ databases">
        <authorList>
            <consortium name="Lawrence Berkeley National Laboratory"/>
            <person name="Haridas S."/>
            <person name="Hensen N."/>
            <person name="Bonometti L."/>
            <person name="Westerberg I."/>
            <person name="Brannstrom I.O."/>
            <person name="Guillou S."/>
            <person name="Cros-Aarteil S."/>
            <person name="Calhoun S."/>
            <person name="Kuo A."/>
            <person name="Mondo S."/>
            <person name="Pangilinan J."/>
            <person name="Riley R."/>
            <person name="LaButti K."/>
            <person name="Andreopoulos B."/>
            <person name="Lipzen A."/>
            <person name="Chen C."/>
            <person name="Yanf M."/>
            <person name="Daum C."/>
            <person name="Ng V."/>
            <person name="Clum A."/>
            <person name="Steindorff A."/>
            <person name="Ohm R."/>
            <person name="Martin F."/>
            <person name="Silar P."/>
            <person name="Natvig D."/>
            <person name="Lalanne C."/>
            <person name="Gautier V."/>
            <person name="Ament-velasquez S.L."/>
            <person name="Kruys A."/>
            <person name="Hutchinson M.I."/>
            <person name="Powell A.J."/>
            <person name="Barry K."/>
            <person name="Miller A.N."/>
            <person name="Grigoriev I.V."/>
            <person name="Debuchy R."/>
            <person name="Gladieux P."/>
            <person name="Thoren M.H."/>
            <person name="Johannesson H."/>
        </authorList>
    </citation>
    <scope>NUCLEOTIDE SEQUENCE</scope>
    <source>
        <strain evidence="16">FGSC 1904</strain>
    </source>
</reference>
<dbReference type="InterPro" id="IPR017958">
    <property type="entry name" value="Gln-tRNA_amidoTrfase_suB_CS"/>
</dbReference>
<dbReference type="Proteomes" id="UP001281003">
    <property type="component" value="Unassembled WGS sequence"/>
</dbReference>
<keyword evidence="8" id="KW-0106">Calcium</keyword>
<name>A0AAE0NVP7_SORBR</name>
<evidence type="ECO:0000256" key="4">
    <source>
        <dbReference type="ARBA" id="ARBA00022723"/>
    </source>
</evidence>
<evidence type="ECO:0000256" key="11">
    <source>
        <dbReference type="ARBA" id="ARBA00023157"/>
    </source>
</evidence>
<dbReference type="GO" id="GO:0006412">
    <property type="term" value="P:translation"/>
    <property type="evidence" value="ECO:0007669"/>
    <property type="project" value="UniProtKB-KW"/>
</dbReference>
<dbReference type="InterPro" id="IPR014746">
    <property type="entry name" value="Gln_synth/guanido_kin_cat_dom"/>
</dbReference>
<dbReference type="GO" id="GO:0016884">
    <property type="term" value="F:carbon-nitrogen ligase activity, with glutamine as amido-N-donor"/>
    <property type="evidence" value="ECO:0007669"/>
    <property type="project" value="InterPro"/>
</dbReference>
<keyword evidence="6" id="KW-0547">Nucleotide-binding</keyword>
<comment type="caution">
    <text evidence="16">The sequence shown here is derived from an EMBL/GenBank/DDBJ whole genome shotgun (WGS) entry which is preliminary data.</text>
</comment>
<dbReference type="InterPro" id="IPR003789">
    <property type="entry name" value="Asn/Gln_tRNA_amidoTrase-B-like"/>
</dbReference>
<feature type="compositionally biased region" description="Basic residues" evidence="14">
    <location>
        <begin position="626"/>
        <end position="636"/>
    </location>
</feature>
<keyword evidence="5 13" id="KW-0732">Signal</keyword>
<dbReference type="EC" id="3.1.1.-" evidence="13"/>
<dbReference type="InterPro" id="IPR018027">
    <property type="entry name" value="Asn/Gln_amidotransferase"/>
</dbReference>
<evidence type="ECO:0000256" key="13">
    <source>
        <dbReference type="RuleBase" id="RU361238"/>
    </source>
</evidence>
<organism evidence="16 17">
    <name type="scientific">Sordaria brevicollis</name>
    <dbReference type="NCBI Taxonomy" id="83679"/>
    <lineage>
        <taxon>Eukaryota</taxon>
        <taxon>Fungi</taxon>
        <taxon>Dikarya</taxon>
        <taxon>Ascomycota</taxon>
        <taxon>Pezizomycotina</taxon>
        <taxon>Sordariomycetes</taxon>
        <taxon>Sordariomycetidae</taxon>
        <taxon>Sordariales</taxon>
        <taxon>Sordariaceae</taxon>
        <taxon>Sordaria</taxon>
    </lineage>
</organism>
<dbReference type="PROSITE" id="PS01234">
    <property type="entry name" value="GATB"/>
    <property type="match status" value="1"/>
</dbReference>
<evidence type="ECO:0000256" key="8">
    <source>
        <dbReference type="ARBA" id="ARBA00022837"/>
    </source>
</evidence>
<dbReference type="SUPFAM" id="SSF55931">
    <property type="entry name" value="Glutamine synthetase/guanido kinase"/>
    <property type="match status" value="1"/>
</dbReference>
<evidence type="ECO:0000313" key="17">
    <source>
        <dbReference type="Proteomes" id="UP001281003"/>
    </source>
</evidence>
<sequence>MAHLHLPASIAIIIAALAIVIQAIAVPDDSSTTKWFQHEKRAIPPPVSTTSEPPFPTPPPEQIPHHPNCNRHFFSSILPPEAKLENITIVPQGGSHGEGKRNIAYPTDPTNLPGLCAVTINVTSSKSSSYRFGIFLPNEWTGRFLAVGNGGFAGGINWLDMAPGTHYHMATVSSDLGHNSSATDTSWAINAPEKKTDWGWRALHGTVVLGKKLTASYYNVPKVSYSYYSGCSTGGRQGLREIQEFPDSFDGVLIGAPAWWTSHLNNYITQIGMYNLPNTSSSYVSNDLLKVVAKEVVKQCDEADGVKDGIIMRPDLCHFNSSRLLCPPDYHFPANKSLTTCLTRPQLATLQKVYSPHHHSSTDELIYPGLTLGSEAQWPLILNNNGTPSPFGVGYQRNFLYDNATWNYTTSYSDSCVDLADRLDPGQATADHYNISAYKSRGGKVILYHGLADGLVPTKGTELYYNRTIRSLGGDLTTLSGLRNTTSFFKLFLVPGLQHCWSTPSGVDAPWNLGGAFQAGVMGSGFYSVPGFEGKVKYDGLLALVKWREEGREVRQLVATGWRDGLNVTGGVKRQRANARAGAVIPSRQLQPRQFARHLTTETSSTTSSPPPVTPFRKQLKEQAKALKKSGAKKKKSSDNQTVPGWELTVGIEIHAQLNTSAKLFSSATTSFNDLPNTHQVSKWDRKHYFHWDQPSGYQITQFYEPFARDGHITLYARDGIASEDGEVVKVGIKQVQMEQDTAKTTAQPGDTQWLDFNRVGVPLIEIITLPEIHHPATAAALVRKVQMVLGSVDACVSGLEEGGLRADVNVSVRRVDDNGQPMGPLGTRTEIKNLSSFKAVEDAIIAERDRQIKLLQEGGEVKGETRGWSLGSTETRRLRGKEGEVDYRYMPDPDLGPVVIAPELVTRLRETMGVLPDEEADSLMERYNLSAKDALSLMLLDGGARVQYFYNVLDSLEERMEADGQTVPERAEHATLAANWCLHELGKLTDSASSSESTSNLEMTPLGESPLVPSSSLAAILFHLHSRKITAKVAKDLLWAVYRGEVAEGEVTNYIDTNNLWFKELSEDEYAQLANDVIEGEEKVLGEFVKFKQGKSKAYPQGKLMYLVGKMMRNGPEGRVEAAGAERVLRAVVEKYLEDKE</sequence>
<keyword evidence="3" id="KW-0436">Ligase</keyword>
<accession>A0AAE0NVP7</accession>
<evidence type="ECO:0000256" key="14">
    <source>
        <dbReference type="SAM" id="MobiDB-lite"/>
    </source>
</evidence>
<dbReference type="GO" id="GO:0030600">
    <property type="term" value="F:feruloyl esterase activity"/>
    <property type="evidence" value="ECO:0007669"/>
    <property type="project" value="UniProtKB-ARBA"/>
</dbReference>
<dbReference type="InterPro" id="IPR006075">
    <property type="entry name" value="Asn/Gln-tRNA_Trfase_suB/E_cat"/>
</dbReference>
<keyword evidence="10" id="KW-0648">Protein biosynthesis</keyword>
<dbReference type="SMART" id="SM00845">
    <property type="entry name" value="GatB_Yqey"/>
    <property type="match status" value="1"/>
</dbReference>
<protein>
    <recommendedName>
        <fullName evidence="13">Carboxylic ester hydrolase</fullName>
        <ecNumber evidence="13">3.1.1.-</ecNumber>
    </recommendedName>
</protein>
<evidence type="ECO:0000313" key="16">
    <source>
        <dbReference type="EMBL" id="KAK3388475.1"/>
    </source>
</evidence>
<dbReference type="GO" id="GO:0005524">
    <property type="term" value="F:ATP binding"/>
    <property type="evidence" value="ECO:0007669"/>
    <property type="project" value="UniProtKB-KW"/>
</dbReference>